<dbReference type="InterPro" id="IPR029058">
    <property type="entry name" value="AB_hydrolase_fold"/>
</dbReference>
<organism evidence="2 3">
    <name type="scientific">Desulfococcus multivorans DSM 2059</name>
    <dbReference type="NCBI Taxonomy" id="1121405"/>
    <lineage>
        <taxon>Bacteria</taxon>
        <taxon>Pseudomonadati</taxon>
        <taxon>Thermodesulfobacteriota</taxon>
        <taxon>Desulfobacteria</taxon>
        <taxon>Desulfobacterales</taxon>
        <taxon>Desulfococcaceae</taxon>
        <taxon>Desulfococcus</taxon>
    </lineage>
</organism>
<feature type="compositionally biased region" description="Basic residues" evidence="1">
    <location>
        <begin position="116"/>
        <end position="125"/>
    </location>
</feature>
<dbReference type="PANTHER" id="PTHR36837">
    <property type="entry name" value="POLY(3-HYDROXYALKANOATE) POLYMERASE SUBUNIT PHAC"/>
    <property type="match status" value="1"/>
</dbReference>
<feature type="non-terminal residue" evidence="2">
    <location>
        <position position="1"/>
    </location>
</feature>
<sequence>ELGGRRVNLKRITMPLLNIYGKFDHLVPPEACERLTRAVGSEDTEDLCLNTGHIGIYVSARYQAEFAPKIAAWLKAREDGGKKAVESISATPHRVSRRKKSSPEEKTPFAAASKASPRHPSQKRA</sequence>
<evidence type="ECO:0000313" key="3">
    <source>
        <dbReference type="Proteomes" id="UP000014977"/>
    </source>
</evidence>
<feature type="region of interest" description="Disordered" evidence="1">
    <location>
        <begin position="82"/>
        <end position="125"/>
    </location>
</feature>
<dbReference type="InterPro" id="IPR051321">
    <property type="entry name" value="PHA/PHB_synthase"/>
</dbReference>
<protein>
    <submittedName>
        <fullName evidence="2">Uncharacterized protein</fullName>
    </submittedName>
</protein>
<dbReference type="PANTHER" id="PTHR36837:SF2">
    <property type="entry name" value="POLY(3-HYDROXYALKANOATE) POLYMERASE SUBUNIT PHAC"/>
    <property type="match status" value="1"/>
</dbReference>
<dbReference type="PATRIC" id="fig|1121405.3.peg.3040"/>
<reference evidence="2 3" key="1">
    <citation type="journal article" date="2013" name="Genome Announc.">
        <title>Draft genome sequences for three mercury-methylating, sulfate-reducing bacteria.</title>
        <authorList>
            <person name="Brown S.D."/>
            <person name="Hurt R.A.Jr."/>
            <person name="Gilmour C.C."/>
            <person name="Elias D.A."/>
        </authorList>
    </citation>
    <scope>NUCLEOTIDE SEQUENCE [LARGE SCALE GENOMIC DNA]</scope>
    <source>
        <strain evidence="2 3">DSM 2059</strain>
    </source>
</reference>
<dbReference type="Proteomes" id="UP000014977">
    <property type="component" value="Unassembled WGS sequence"/>
</dbReference>
<gene>
    <name evidence="2" type="ORF">dsmv_2967</name>
</gene>
<evidence type="ECO:0000256" key="1">
    <source>
        <dbReference type="SAM" id="MobiDB-lite"/>
    </source>
</evidence>
<dbReference type="SUPFAM" id="SSF53474">
    <property type="entry name" value="alpha/beta-Hydrolases"/>
    <property type="match status" value="1"/>
</dbReference>
<name>S7TLL5_DESML</name>
<accession>S7TLL5</accession>
<dbReference type="Gene3D" id="3.40.50.1820">
    <property type="entry name" value="alpha/beta hydrolase"/>
    <property type="match status" value="1"/>
</dbReference>
<evidence type="ECO:0000313" key="2">
    <source>
        <dbReference type="EMBL" id="EPR37756.1"/>
    </source>
</evidence>
<dbReference type="STRING" id="897.B2D07_07550"/>
<dbReference type="AlphaFoldDB" id="S7TLL5"/>
<dbReference type="eggNOG" id="COG3243">
    <property type="taxonomic scope" value="Bacteria"/>
</dbReference>
<keyword evidence="3" id="KW-1185">Reference proteome</keyword>
<dbReference type="EMBL" id="ATHJ01000099">
    <property type="protein sequence ID" value="EPR37756.1"/>
    <property type="molecule type" value="Genomic_DNA"/>
</dbReference>
<proteinExistence type="predicted"/>
<comment type="caution">
    <text evidence="2">The sequence shown here is derived from an EMBL/GenBank/DDBJ whole genome shotgun (WGS) entry which is preliminary data.</text>
</comment>